<sequence length="111" mass="12179">VLNVKLQEIKSDQAVSDLVGQQHNFSLSLSWSVLDHPHCMYQVYHAVSLPPVFFSVGLSLGCMSHLLLEVHSSIAMLVIVSRSPSMSHPALISHGHSAHQTRILPNTTAFI</sequence>
<evidence type="ECO:0000313" key="1">
    <source>
        <dbReference type="EMBL" id="CEK52909.1"/>
    </source>
</evidence>
<reference evidence="1" key="1">
    <citation type="submission" date="2014-12" db="EMBL/GenBank/DDBJ databases">
        <title>Insight into the proteome of Arion vulgaris.</title>
        <authorList>
            <person name="Aradska J."/>
            <person name="Bulat T."/>
            <person name="Smidak R."/>
            <person name="Sarate P."/>
            <person name="Gangsoo J."/>
            <person name="Sialana F."/>
            <person name="Bilban M."/>
            <person name="Lubec G."/>
        </authorList>
    </citation>
    <scope>NUCLEOTIDE SEQUENCE</scope>
    <source>
        <tissue evidence="1">Skin</tissue>
    </source>
</reference>
<dbReference type="AlphaFoldDB" id="A0A0B6Y9S3"/>
<feature type="non-terminal residue" evidence="1">
    <location>
        <position position="1"/>
    </location>
</feature>
<name>A0A0B6Y9S3_9EUPU</name>
<proteinExistence type="predicted"/>
<organism evidence="1">
    <name type="scientific">Arion vulgaris</name>
    <dbReference type="NCBI Taxonomy" id="1028688"/>
    <lineage>
        <taxon>Eukaryota</taxon>
        <taxon>Metazoa</taxon>
        <taxon>Spiralia</taxon>
        <taxon>Lophotrochozoa</taxon>
        <taxon>Mollusca</taxon>
        <taxon>Gastropoda</taxon>
        <taxon>Heterobranchia</taxon>
        <taxon>Euthyneura</taxon>
        <taxon>Panpulmonata</taxon>
        <taxon>Eupulmonata</taxon>
        <taxon>Stylommatophora</taxon>
        <taxon>Helicina</taxon>
        <taxon>Arionoidea</taxon>
        <taxon>Arionidae</taxon>
        <taxon>Arion</taxon>
    </lineage>
</organism>
<protein>
    <submittedName>
        <fullName evidence="1">Uncharacterized protein</fullName>
    </submittedName>
</protein>
<feature type="non-terminal residue" evidence="1">
    <location>
        <position position="111"/>
    </location>
</feature>
<dbReference type="EMBL" id="HACG01006044">
    <property type="protein sequence ID" value="CEK52909.1"/>
    <property type="molecule type" value="Transcribed_RNA"/>
</dbReference>
<accession>A0A0B6Y9S3</accession>
<gene>
    <name evidence="1" type="primary">ORF18433</name>
</gene>